<evidence type="ECO:0000313" key="9">
    <source>
        <dbReference type="EMBL" id="KAJ7772259.1"/>
    </source>
</evidence>
<dbReference type="PANTHER" id="PTHR24345:SF91">
    <property type="entry name" value="SERINE_THREONINE-PROTEIN KINASE PLK4"/>
    <property type="match status" value="1"/>
</dbReference>
<dbReference type="Pfam" id="PF00069">
    <property type="entry name" value="Pkinase"/>
    <property type="match status" value="1"/>
</dbReference>
<evidence type="ECO:0000256" key="5">
    <source>
        <dbReference type="ARBA" id="ARBA00022840"/>
    </source>
</evidence>
<evidence type="ECO:0000256" key="3">
    <source>
        <dbReference type="ARBA" id="ARBA00022741"/>
    </source>
</evidence>
<keyword evidence="5 6" id="KW-0067">ATP-binding</keyword>
<keyword evidence="1 7" id="KW-0723">Serine/threonine-protein kinase</keyword>
<dbReference type="EMBL" id="JARKIB010000014">
    <property type="protein sequence ID" value="KAJ7772259.1"/>
    <property type="molecule type" value="Genomic_DNA"/>
</dbReference>
<dbReference type="InterPro" id="IPR008271">
    <property type="entry name" value="Ser/Thr_kinase_AS"/>
</dbReference>
<sequence length="423" mass="46558">MLNDHTPDFTGLLVDEGRFYLTEILGEGNYGVVYKALDTTTNPTSPTFYAIKCLGLAVPNTNQGHTQDEREIKLHALCSSHPNVVTLHHRFCHEGRLFIALELSAGGHLFDAISLSVFRQNDELVRAVFLQLVDAVRFCHERGVYHRDLKPENILCGAGGEGVRVADFGLATERGHPSRSAGGSYAYMTPESLTPGAAHDPRQSDIWALGIVLLNMMSGLYPWRKALDTDAGFEAFLTDDNYLRRVFPISDPLNDLLERCFRPVANKRPTLIQLRTEIIAMERLFAVTSEAQPEASPDLLRPTCHSAPPSISTASFNFSSALAPSTCPSSTPPSLFPSASFDSTALRPTSGVYLTTTKPGQAHKNSMAPAPSPYTQQIAGIGSPYAPLPPSKNIVRRILRWMKKKTRVIALNSMKRKRTNVRV</sequence>
<dbReference type="InterPro" id="IPR017441">
    <property type="entry name" value="Protein_kinase_ATP_BS"/>
</dbReference>
<keyword evidence="4 9" id="KW-0418">Kinase</keyword>
<dbReference type="AlphaFoldDB" id="A0AAD7JUW3"/>
<dbReference type="PROSITE" id="PS00108">
    <property type="entry name" value="PROTEIN_KINASE_ST"/>
    <property type="match status" value="1"/>
</dbReference>
<dbReference type="SMART" id="SM00220">
    <property type="entry name" value="S_TKc"/>
    <property type="match status" value="1"/>
</dbReference>
<evidence type="ECO:0000256" key="6">
    <source>
        <dbReference type="PROSITE-ProRule" id="PRU10141"/>
    </source>
</evidence>
<dbReference type="Gene3D" id="1.10.510.10">
    <property type="entry name" value="Transferase(Phosphotransferase) domain 1"/>
    <property type="match status" value="1"/>
</dbReference>
<evidence type="ECO:0000256" key="1">
    <source>
        <dbReference type="ARBA" id="ARBA00022527"/>
    </source>
</evidence>
<evidence type="ECO:0000313" key="10">
    <source>
        <dbReference type="Proteomes" id="UP001215598"/>
    </source>
</evidence>
<evidence type="ECO:0000256" key="2">
    <source>
        <dbReference type="ARBA" id="ARBA00022679"/>
    </source>
</evidence>
<evidence type="ECO:0000256" key="7">
    <source>
        <dbReference type="RuleBase" id="RU000304"/>
    </source>
</evidence>
<dbReference type="GO" id="GO:0005634">
    <property type="term" value="C:nucleus"/>
    <property type="evidence" value="ECO:0007669"/>
    <property type="project" value="TreeGrafter"/>
</dbReference>
<keyword evidence="2" id="KW-0808">Transferase</keyword>
<dbReference type="Proteomes" id="UP001215598">
    <property type="component" value="Unassembled WGS sequence"/>
</dbReference>
<dbReference type="InterPro" id="IPR000719">
    <property type="entry name" value="Prot_kinase_dom"/>
</dbReference>
<comment type="caution">
    <text evidence="9">The sequence shown here is derived from an EMBL/GenBank/DDBJ whole genome shotgun (WGS) entry which is preliminary data.</text>
</comment>
<feature type="domain" description="Protein kinase" evidence="8">
    <location>
        <begin position="19"/>
        <end position="285"/>
    </location>
</feature>
<dbReference type="PROSITE" id="PS00107">
    <property type="entry name" value="PROTEIN_KINASE_ATP"/>
    <property type="match status" value="1"/>
</dbReference>
<accession>A0AAD7JUW3</accession>
<dbReference type="PANTHER" id="PTHR24345">
    <property type="entry name" value="SERINE/THREONINE-PROTEIN KINASE PLK"/>
    <property type="match status" value="1"/>
</dbReference>
<dbReference type="SUPFAM" id="SSF56112">
    <property type="entry name" value="Protein kinase-like (PK-like)"/>
    <property type="match status" value="1"/>
</dbReference>
<gene>
    <name evidence="9" type="ORF">B0H16DRAFT_166942</name>
</gene>
<keyword evidence="10" id="KW-1185">Reference proteome</keyword>
<organism evidence="9 10">
    <name type="scientific">Mycena metata</name>
    <dbReference type="NCBI Taxonomy" id="1033252"/>
    <lineage>
        <taxon>Eukaryota</taxon>
        <taxon>Fungi</taxon>
        <taxon>Dikarya</taxon>
        <taxon>Basidiomycota</taxon>
        <taxon>Agaricomycotina</taxon>
        <taxon>Agaricomycetes</taxon>
        <taxon>Agaricomycetidae</taxon>
        <taxon>Agaricales</taxon>
        <taxon>Marasmiineae</taxon>
        <taxon>Mycenaceae</taxon>
        <taxon>Mycena</taxon>
    </lineage>
</organism>
<evidence type="ECO:0000259" key="8">
    <source>
        <dbReference type="PROSITE" id="PS50011"/>
    </source>
</evidence>
<protein>
    <submittedName>
        <fullName evidence="9">Kinase-like domain-containing protein</fullName>
    </submittedName>
</protein>
<dbReference type="InterPro" id="IPR011009">
    <property type="entry name" value="Kinase-like_dom_sf"/>
</dbReference>
<reference evidence="9" key="1">
    <citation type="submission" date="2023-03" db="EMBL/GenBank/DDBJ databases">
        <title>Massive genome expansion in bonnet fungi (Mycena s.s.) driven by repeated elements and novel gene families across ecological guilds.</title>
        <authorList>
            <consortium name="Lawrence Berkeley National Laboratory"/>
            <person name="Harder C.B."/>
            <person name="Miyauchi S."/>
            <person name="Viragh M."/>
            <person name="Kuo A."/>
            <person name="Thoen E."/>
            <person name="Andreopoulos B."/>
            <person name="Lu D."/>
            <person name="Skrede I."/>
            <person name="Drula E."/>
            <person name="Henrissat B."/>
            <person name="Morin E."/>
            <person name="Kohler A."/>
            <person name="Barry K."/>
            <person name="LaButti K."/>
            <person name="Morin E."/>
            <person name="Salamov A."/>
            <person name="Lipzen A."/>
            <person name="Mereny Z."/>
            <person name="Hegedus B."/>
            <person name="Baldrian P."/>
            <person name="Stursova M."/>
            <person name="Weitz H."/>
            <person name="Taylor A."/>
            <person name="Grigoriev I.V."/>
            <person name="Nagy L.G."/>
            <person name="Martin F."/>
            <person name="Kauserud H."/>
        </authorList>
    </citation>
    <scope>NUCLEOTIDE SEQUENCE</scope>
    <source>
        <strain evidence="9">CBHHK182m</strain>
    </source>
</reference>
<dbReference type="GO" id="GO:0005524">
    <property type="term" value="F:ATP binding"/>
    <property type="evidence" value="ECO:0007669"/>
    <property type="project" value="UniProtKB-UniRule"/>
</dbReference>
<name>A0AAD7JUW3_9AGAR</name>
<dbReference type="GO" id="GO:0004674">
    <property type="term" value="F:protein serine/threonine kinase activity"/>
    <property type="evidence" value="ECO:0007669"/>
    <property type="project" value="UniProtKB-KW"/>
</dbReference>
<feature type="binding site" evidence="6">
    <location>
        <position position="52"/>
    </location>
    <ligand>
        <name>ATP</name>
        <dbReference type="ChEBI" id="CHEBI:30616"/>
    </ligand>
</feature>
<keyword evidence="3 6" id="KW-0547">Nucleotide-binding</keyword>
<comment type="similarity">
    <text evidence="7">Belongs to the protein kinase superfamily.</text>
</comment>
<evidence type="ECO:0000256" key="4">
    <source>
        <dbReference type="ARBA" id="ARBA00022777"/>
    </source>
</evidence>
<proteinExistence type="inferred from homology"/>
<dbReference type="PROSITE" id="PS50011">
    <property type="entry name" value="PROTEIN_KINASE_DOM"/>
    <property type="match status" value="1"/>
</dbReference>